<comment type="catalytic activity">
    <reaction evidence="7">
        <text>L-threonyl-[protein] + ATP = O-phospho-L-threonyl-[protein] + ADP + H(+)</text>
        <dbReference type="Rhea" id="RHEA:46608"/>
        <dbReference type="Rhea" id="RHEA-COMP:11060"/>
        <dbReference type="Rhea" id="RHEA-COMP:11605"/>
        <dbReference type="ChEBI" id="CHEBI:15378"/>
        <dbReference type="ChEBI" id="CHEBI:30013"/>
        <dbReference type="ChEBI" id="CHEBI:30616"/>
        <dbReference type="ChEBI" id="CHEBI:61977"/>
        <dbReference type="ChEBI" id="CHEBI:456216"/>
        <dbReference type="EC" id="2.7.11.1"/>
    </reaction>
</comment>
<keyword evidence="2 11" id="KW-0723">Serine/threonine-protein kinase</keyword>
<dbReference type="PANTHER" id="PTHR24363:SF0">
    <property type="entry name" value="SERINE_THREONINE KINASE LIKE DOMAIN CONTAINING 1"/>
    <property type="match status" value="1"/>
</dbReference>
<evidence type="ECO:0000256" key="6">
    <source>
        <dbReference type="ARBA" id="ARBA00022840"/>
    </source>
</evidence>
<dbReference type="Gene3D" id="3.30.200.20">
    <property type="entry name" value="Phosphorylase Kinase, domain 1"/>
    <property type="match status" value="1"/>
</dbReference>
<organism evidence="11 12">
    <name type="scientific">Bailinhaonella thermotolerans</name>
    <dbReference type="NCBI Taxonomy" id="1070861"/>
    <lineage>
        <taxon>Bacteria</taxon>
        <taxon>Bacillati</taxon>
        <taxon>Actinomycetota</taxon>
        <taxon>Actinomycetes</taxon>
        <taxon>Streptosporangiales</taxon>
        <taxon>Streptosporangiaceae</taxon>
        <taxon>Bailinhaonella</taxon>
    </lineage>
</organism>
<keyword evidence="3" id="KW-0808">Transferase</keyword>
<feature type="compositionally biased region" description="Low complexity" evidence="9">
    <location>
        <begin position="125"/>
        <end position="136"/>
    </location>
</feature>
<dbReference type="AlphaFoldDB" id="A0A3A4B646"/>
<dbReference type="PANTHER" id="PTHR24363">
    <property type="entry name" value="SERINE/THREONINE PROTEIN KINASE"/>
    <property type="match status" value="1"/>
</dbReference>
<dbReference type="Pfam" id="PF16918">
    <property type="entry name" value="PknG_TPR"/>
    <property type="match status" value="1"/>
</dbReference>
<dbReference type="SUPFAM" id="SSF48452">
    <property type="entry name" value="TPR-like"/>
    <property type="match status" value="1"/>
</dbReference>
<dbReference type="Pfam" id="PF16919">
    <property type="entry name" value="PknG_rubred"/>
    <property type="match status" value="1"/>
</dbReference>
<evidence type="ECO:0000256" key="2">
    <source>
        <dbReference type="ARBA" id="ARBA00022527"/>
    </source>
</evidence>
<feature type="compositionally biased region" description="Low complexity" evidence="9">
    <location>
        <begin position="29"/>
        <end position="69"/>
    </location>
</feature>
<dbReference type="GO" id="GO:0005524">
    <property type="term" value="F:ATP binding"/>
    <property type="evidence" value="ECO:0007669"/>
    <property type="project" value="UniProtKB-KW"/>
</dbReference>
<comment type="caution">
    <text evidence="11">The sequence shown here is derived from an EMBL/GenBank/DDBJ whole genome shotgun (WGS) entry which is preliminary data.</text>
</comment>
<comment type="catalytic activity">
    <reaction evidence="8">
        <text>L-seryl-[protein] + ATP = O-phospho-L-seryl-[protein] + ADP + H(+)</text>
        <dbReference type="Rhea" id="RHEA:17989"/>
        <dbReference type="Rhea" id="RHEA-COMP:9863"/>
        <dbReference type="Rhea" id="RHEA-COMP:11604"/>
        <dbReference type="ChEBI" id="CHEBI:15378"/>
        <dbReference type="ChEBI" id="CHEBI:29999"/>
        <dbReference type="ChEBI" id="CHEBI:30616"/>
        <dbReference type="ChEBI" id="CHEBI:83421"/>
        <dbReference type="ChEBI" id="CHEBI:456216"/>
        <dbReference type="EC" id="2.7.11.1"/>
    </reaction>
</comment>
<dbReference type="FunFam" id="1.10.510.10:FF:000306">
    <property type="entry name" value="Serine/threonine protein kinase"/>
    <property type="match status" value="1"/>
</dbReference>
<dbReference type="Gene3D" id="1.25.40.10">
    <property type="entry name" value="Tetratricopeptide repeat domain"/>
    <property type="match status" value="1"/>
</dbReference>
<dbReference type="InterPro" id="IPR011009">
    <property type="entry name" value="Kinase-like_dom_sf"/>
</dbReference>
<dbReference type="InterPro" id="IPR011990">
    <property type="entry name" value="TPR-like_helical_dom_sf"/>
</dbReference>
<protein>
    <recommendedName>
        <fullName evidence="1">non-specific serine/threonine protein kinase</fullName>
        <ecNumber evidence="1">2.7.11.1</ecNumber>
    </recommendedName>
</protein>
<dbReference type="Pfam" id="PF00069">
    <property type="entry name" value="Pkinase"/>
    <property type="match status" value="1"/>
</dbReference>
<gene>
    <name evidence="11" type="ORF">D5H75_05870</name>
</gene>
<proteinExistence type="predicted"/>
<evidence type="ECO:0000256" key="3">
    <source>
        <dbReference type="ARBA" id="ARBA00022679"/>
    </source>
</evidence>
<keyword evidence="5 11" id="KW-0418">Kinase</keyword>
<dbReference type="EC" id="2.7.11.1" evidence="1"/>
<evidence type="ECO:0000256" key="8">
    <source>
        <dbReference type="ARBA" id="ARBA00048679"/>
    </source>
</evidence>
<feature type="region of interest" description="Disordered" evidence="9">
    <location>
        <begin position="29"/>
        <end position="83"/>
    </location>
</feature>
<dbReference type="EMBL" id="QZEY01000002">
    <property type="protein sequence ID" value="RJL34037.1"/>
    <property type="molecule type" value="Genomic_DNA"/>
</dbReference>
<evidence type="ECO:0000256" key="9">
    <source>
        <dbReference type="SAM" id="MobiDB-lite"/>
    </source>
</evidence>
<dbReference type="InterPro" id="IPR031636">
    <property type="entry name" value="PknG_TPR"/>
</dbReference>
<dbReference type="SUPFAM" id="SSF56112">
    <property type="entry name" value="Protein kinase-like (PK-like)"/>
    <property type="match status" value="1"/>
</dbReference>
<evidence type="ECO:0000256" key="7">
    <source>
        <dbReference type="ARBA" id="ARBA00047899"/>
    </source>
</evidence>
<dbReference type="Proteomes" id="UP000265768">
    <property type="component" value="Unassembled WGS sequence"/>
</dbReference>
<evidence type="ECO:0000256" key="5">
    <source>
        <dbReference type="ARBA" id="ARBA00022777"/>
    </source>
</evidence>
<feature type="region of interest" description="Disordered" evidence="9">
    <location>
        <begin position="106"/>
        <end position="146"/>
    </location>
</feature>
<dbReference type="SMART" id="SM00220">
    <property type="entry name" value="S_TKc"/>
    <property type="match status" value="1"/>
</dbReference>
<dbReference type="CDD" id="cd14014">
    <property type="entry name" value="STKc_PknB_like"/>
    <property type="match status" value="1"/>
</dbReference>
<dbReference type="OrthoDB" id="137117at2"/>
<accession>A0A3A4B646</accession>
<feature type="compositionally biased region" description="Low complexity" evidence="9">
    <location>
        <begin position="106"/>
        <end position="117"/>
    </location>
</feature>
<keyword evidence="4" id="KW-0547">Nucleotide-binding</keyword>
<dbReference type="InterPro" id="IPR031634">
    <property type="entry name" value="PknG_rubred"/>
</dbReference>
<evidence type="ECO:0000256" key="1">
    <source>
        <dbReference type="ARBA" id="ARBA00012513"/>
    </source>
</evidence>
<reference evidence="11 12" key="1">
    <citation type="submission" date="2018-09" db="EMBL/GenBank/DDBJ databases">
        <title>YIM 75507 draft genome.</title>
        <authorList>
            <person name="Tang S."/>
            <person name="Feng Y."/>
        </authorList>
    </citation>
    <scope>NUCLEOTIDE SEQUENCE [LARGE SCALE GENOMIC DNA]</scope>
    <source>
        <strain evidence="11 12">YIM 75507</strain>
    </source>
</reference>
<keyword evidence="6" id="KW-0067">ATP-binding</keyword>
<feature type="domain" description="Protein kinase" evidence="10">
    <location>
        <begin position="210"/>
        <end position="497"/>
    </location>
</feature>
<keyword evidence="12" id="KW-1185">Reference proteome</keyword>
<dbReference type="PROSITE" id="PS50011">
    <property type="entry name" value="PROTEIN_KINASE_DOM"/>
    <property type="match status" value="1"/>
</dbReference>
<evidence type="ECO:0000313" key="12">
    <source>
        <dbReference type="Proteomes" id="UP000265768"/>
    </source>
</evidence>
<evidence type="ECO:0000313" key="11">
    <source>
        <dbReference type="EMBL" id="RJL34037.1"/>
    </source>
</evidence>
<dbReference type="FunFam" id="3.30.200.20:FF:000205">
    <property type="entry name" value="Serine/threonine protein kinase"/>
    <property type="match status" value="1"/>
</dbReference>
<dbReference type="RefSeq" id="WP_119925336.1">
    <property type="nucleotide sequence ID" value="NZ_QZEY01000002.1"/>
</dbReference>
<dbReference type="InterPro" id="IPR000719">
    <property type="entry name" value="Prot_kinase_dom"/>
</dbReference>
<sequence>MTRCTQPGCGGAVEDGYCTVCGLAPAPAAPSAPAGQGAPSGSAGASGPAGASVPSPASAGLVAQGAARPGTPPGPAAAGSSGPAFSGASFSGASFSGGSFSGGSFSGAAAPGASRTGSTGGTRGTGAVRRGTLGAGLVEVPPVPWRDPSQAVMKDARVAEDKRFCGKCGGPVGRSHGGRRGRPEGFCPACGDRFSFTPKLGPGDLVAGQYEVLGCLAHGGLGWIYLARDRNVSDRWVVLKGLLDSGDADAHAAAAAERATLAEIEHPNIVKIYNFVRHPDPGGATTSGYIVMEYVGGQSLKDVLKRRREQEGPDAALPLGQAIAYALEVLRAFGHLHARGLVYCDLKPDNVIQSEEQLKLIDMGAVLRLKDVTHETPIFGTVGYQAPEIAADGPSVCSDLYTVGRTLAVLSFPFKGYSGTYAHDLPPRHQVPVLSAHESYDRLLRRATHRDPRRRFQSAGEMADQLTGVLREVLAAEDGAPRPAPSTLFGPEQHAGVADVTAVLTPVAAATALPVPLVDPGDPVAGFLAGVASLRHGELATALAAAPLRAPEIFLSLARVRAEQGDDNHALANLREITGTTRGDWRDDWYRAVLDLAEGRFGDARAGFDRLYGELPGEAAPKLALGFAGECEGLNAEAARFYETVWRTDRSYVSAAFGLARVRLGQGDRAGAIDVLDSVPAISSHHVAAQVAAVTATVRERDPADLTERDLGLAGDRVQALKLERSRLAAEVLESALAWLLAGGTPAQPVRLLGARLAERDVRARLDGLYRELARHTVDRAARRALVDRANAVRPRTLL</sequence>
<name>A0A3A4B646_9ACTN</name>
<dbReference type="GO" id="GO:0004674">
    <property type="term" value="F:protein serine/threonine kinase activity"/>
    <property type="evidence" value="ECO:0007669"/>
    <property type="project" value="UniProtKB-KW"/>
</dbReference>
<evidence type="ECO:0000259" key="10">
    <source>
        <dbReference type="PROSITE" id="PS50011"/>
    </source>
</evidence>
<dbReference type="Gene3D" id="1.10.510.10">
    <property type="entry name" value="Transferase(Phosphotransferase) domain 1"/>
    <property type="match status" value="1"/>
</dbReference>
<evidence type="ECO:0000256" key="4">
    <source>
        <dbReference type="ARBA" id="ARBA00022741"/>
    </source>
</evidence>